<reference evidence="8" key="2">
    <citation type="submission" date="2025-08" db="UniProtKB">
        <authorList>
            <consortium name="RefSeq"/>
        </authorList>
    </citation>
    <scope>IDENTIFICATION</scope>
    <source>
        <tissue evidence="8">Leaf</tissue>
    </source>
</reference>
<dbReference type="PANTHER" id="PTHR46094:SF1">
    <property type="entry name" value="INTEGRATOR COMPLEX SUBUNIT 9"/>
    <property type="match status" value="1"/>
</dbReference>
<dbReference type="SMART" id="SM01027">
    <property type="entry name" value="Beta-Casp"/>
    <property type="match status" value="1"/>
</dbReference>
<dbReference type="OrthoDB" id="5600060at2759"/>
<name>A0A6P5GLH8_ANACO</name>
<organism evidence="7 8">
    <name type="scientific">Ananas comosus</name>
    <name type="common">Pineapple</name>
    <name type="synonym">Ananas ananas</name>
    <dbReference type="NCBI Taxonomy" id="4615"/>
    <lineage>
        <taxon>Eukaryota</taxon>
        <taxon>Viridiplantae</taxon>
        <taxon>Streptophyta</taxon>
        <taxon>Embryophyta</taxon>
        <taxon>Tracheophyta</taxon>
        <taxon>Spermatophyta</taxon>
        <taxon>Magnoliopsida</taxon>
        <taxon>Liliopsida</taxon>
        <taxon>Poales</taxon>
        <taxon>Bromeliaceae</taxon>
        <taxon>Bromelioideae</taxon>
        <taxon>Ananas</taxon>
    </lineage>
</organism>
<dbReference type="InterPro" id="IPR022712">
    <property type="entry name" value="Beta_Casp"/>
</dbReference>
<evidence type="ECO:0000313" key="8">
    <source>
        <dbReference type="RefSeq" id="XP_020108809.1"/>
    </source>
</evidence>
<reference evidence="7" key="1">
    <citation type="journal article" date="2015" name="Nat. Genet.">
        <title>The pineapple genome and the evolution of CAM photosynthesis.</title>
        <authorList>
            <person name="Ming R."/>
            <person name="VanBuren R."/>
            <person name="Wai C.M."/>
            <person name="Tang H."/>
            <person name="Schatz M.C."/>
            <person name="Bowers J.E."/>
            <person name="Lyons E."/>
            <person name="Wang M.L."/>
            <person name="Chen J."/>
            <person name="Biggers E."/>
            <person name="Zhang J."/>
            <person name="Huang L."/>
            <person name="Zhang L."/>
            <person name="Miao W."/>
            <person name="Zhang J."/>
            <person name="Ye Z."/>
            <person name="Miao C."/>
            <person name="Lin Z."/>
            <person name="Wang H."/>
            <person name="Zhou H."/>
            <person name="Yim W.C."/>
            <person name="Priest H.D."/>
            <person name="Zheng C."/>
            <person name="Woodhouse M."/>
            <person name="Edger P.P."/>
            <person name="Guyot R."/>
            <person name="Guo H.B."/>
            <person name="Guo H."/>
            <person name="Zheng G."/>
            <person name="Singh R."/>
            <person name="Sharma A."/>
            <person name="Min X."/>
            <person name="Zheng Y."/>
            <person name="Lee H."/>
            <person name="Gurtowski J."/>
            <person name="Sedlazeck F.J."/>
            <person name="Harkess A."/>
            <person name="McKain M.R."/>
            <person name="Liao Z."/>
            <person name="Fang J."/>
            <person name="Liu J."/>
            <person name="Zhang X."/>
            <person name="Zhang Q."/>
            <person name="Hu W."/>
            <person name="Qin Y."/>
            <person name="Wang K."/>
            <person name="Chen L.Y."/>
            <person name="Shirley N."/>
            <person name="Lin Y.R."/>
            <person name="Liu L.Y."/>
            <person name="Hernandez A.G."/>
            <person name="Wright C.L."/>
            <person name="Bulone V."/>
            <person name="Tuskan G.A."/>
            <person name="Heath K."/>
            <person name="Zee F."/>
            <person name="Moore P.H."/>
            <person name="Sunkar R."/>
            <person name="Leebens-Mack J.H."/>
            <person name="Mockler T."/>
            <person name="Bennetzen J.L."/>
            <person name="Freeling M."/>
            <person name="Sankoff D."/>
            <person name="Paterson A.H."/>
            <person name="Zhu X."/>
            <person name="Yang X."/>
            <person name="Smith J.A."/>
            <person name="Cushman J.C."/>
            <person name="Paull R.E."/>
            <person name="Yu Q."/>
        </authorList>
    </citation>
    <scope>NUCLEOTIDE SEQUENCE [LARGE SCALE GENOMIC DNA]</scope>
    <source>
        <strain evidence="7">cv. F153</strain>
    </source>
</reference>
<comment type="subcellular location">
    <subcellularLocation>
        <location evidence="2">Cytoplasm</location>
    </subcellularLocation>
    <subcellularLocation>
        <location evidence="1">Nucleus</location>
    </subcellularLocation>
</comment>
<dbReference type="InterPro" id="IPR027074">
    <property type="entry name" value="Integrator_9su"/>
</dbReference>
<evidence type="ECO:0000256" key="2">
    <source>
        <dbReference type="ARBA" id="ARBA00004496"/>
    </source>
</evidence>
<dbReference type="GO" id="GO:0034472">
    <property type="term" value="P:snRNA 3'-end processing"/>
    <property type="evidence" value="ECO:0007669"/>
    <property type="project" value="TreeGrafter"/>
</dbReference>
<dbReference type="PANTHER" id="PTHR46094">
    <property type="entry name" value="INTEGRATOR COMPLEX SUBUNIT 9"/>
    <property type="match status" value="1"/>
</dbReference>
<proteinExistence type="predicted"/>
<evidence type="ECO:0000256" key="4">
    <source>
        <dbReference type="ARBA" id="ARBA00023242"/>
    </source>
</evidence>
<evidence type="ECO:0000313" key="7">
    <source>
        <dbReference type="Proteomes" id="UP000515123"/>
    </source>
</evidence>
<protein>
    <submittedName>
        <fullName evidence="8">Integrator complex subunit 9</fullName>
    </submittedName>
</protein>
<dbReference type="GO" id="GO:0005737">
    <property type="term" value="C:cytoplasm"/>
    <property type="evidence" value="ECO:0007669"/>
    <property type="project" value="UniProtKB-SubCell"/>
</dbReference>
<keyword evidence="7" id="KW-1185">Reference proteome</keyword>
<dbReference type="GeneID" id="109724402"/>
<evidence type="ECO:0000256" key="5">
    <source>
        <dbReference type="SAM" id="MobiDB-lite"/>
    </source>
</evidence>
<feature type="region of interest" description="Disordered" evidence="5">
    <location>
        <begin position="267"/>
        <end position="287"/>
    </location>
</feature>
<dbReference type="InterPro" id="IPR036866">
    <property type="entry name" value="RibonucZ/Hydroxyglut_hydro"/>
</dbReference>
<keyword evidence="4" id="KW-0539">Nucleus</keyword>
<evidence type="ECO:0000256" key="1">
    <source>
        <dbReference type="ARBA" id="ARBA00004123"/>
    </source>
</evidence>
<dbReference type="Gene3D" id="3.60.15.10">
    <property type="entry name" value="Ribonuclease Z/Hydroxyacylglutathione hydrolase-like"/>
    <property type="match status" value="1"/>
</dbReference>
<dbReference type="Pfam" id="PF10996">
    <property type="entry name" value="Beta-Casp"/>
    <property type="match status" value="1"/>
</dbReference>
<evidence type="ECO:0000256" key="3">
    <source>
        <dbReference type="ARBA" id="ARBA00022490"/>
    </source>
</evidence>
<gene>
    <name evidence="8" type="primary">LOC109724402</name>
</gene>
<evidence type="ECO:0000259" key="6">
    <source>
        <dbReference type="SMART" id="SM01027"/>
    </source>
</evidence>
<feature type="domain" description="Beta-Casp" evidence="6">
    <location>
        <begin position="333"/>
        <end position="454"/>
    </location>
</feature>
<accession>A0A6P5GLH8</accession>
<dbReference type="AlphaFoldDB" id="A0A6P5GLH8"/>
<dbReference type="RefSeq" id="XP_020108809.1">
    <property type="nucleotide sequence ID" value="XM_020253220.1"/>
</dbReference>
<dbReference type="SUPFAM" id="SSF56281">
    <property type="entry name" value="Metallo-hydrolase/oxidoreductase"/>
    <property type="match status" value="1"/>
</dbReference>
<dbReference type="GO" id="GO:0032039">
    <property type="term" value="C:integrator complex"/>
    <property type="evidence" value="ECO:0007669"/>
    <property type="project" value="InterPro"/>
</dbReference>
<sequence>MKLTCLSHGRGGVHRPPCHVLELSGLRILLECPLDLSAIAIFAPVPSSSPSSSGDLVAAPPWYKAVAAHHLFDPCLLDAVVVSSPAAMLGLPFLARNPNFSAKIYATEVTARIGGLMMEELVAMHSEFVRYYGLEKRQGRPDWMKWEELERLPIELRNVVMGEEGEELGCWMPQYSAAEVKECMQKVVPLKYAEEVCFNGAIILKAFSSGLEIGSSNWMISSPRRSITYLSSSIFESGHAMGFDYHSLQGNDLILFSDLSSMNSTDYDTKPDECNSPPLRTDNDNEDHIIKSLSGNDENLEEIEKISFICSCIVDSLKAGGSVLIPIGRLGILLQLLEYISRALDNSNLKVPIFMVSATAEETLSFTNAIPEWLCKERQEKLFLGEALFGHAELIKEGKLCVFPLLYERELLMAWQEPCIVFSPHWSLRFGSVVQLLNRWHSDHNSLLILEQEVDAEMALLPFKTLAMKVLQCSFLSGLKMQKVQPLLELLRPKLVLFPEVLRPHCPIKEGGSFAFLYYSENVRLRVPNSRKGFEVQLATELAFQLEPRRLLEGSMAIARLQGRLLLSKGKYLLVSGKKPLKQSNEQMLLWGSVDPARLILALEERGIVGSICDDDKAADGYWFIQVSKPEEGLIKSSASETVISCDDERTSALIFEALCSVCDGI</sequence>
<dbReference type="Gene3D" id="3.40.50.10890">
    <property type="match status" value="1"/>
</dbReference>
<dbReference type="Proteomes" id="UP000515123">
    <property type="component" value="Linkage group 18"/>
</dbReference>
<keyword evidence="3" id="KW-0963">Cytoplasm</keyword>